<evidence type="ECO:0000313" key="3">
    <source>
        <dbReference type="EMBL" id="MDN5199729.1"/>
    </source>
</evidence>
<sequence length="194" mass="22569">MMEKIEQLDQELFLWLNNLHHGIFDVVMYYVTNKYFWIPFYLFIIFAVVVKFKKQAFFIIPILILTVTICDQITSGFMKPFFERLRPCHDPIIGNLVHLVVDGCGGKFGFASSHASNHFGLATFLWLLFRNTYKWAHLIFIWAFLIAYSRVYVGVHYPGDILVGSLVGIIIGWLCFQIMKGVLKKFNTELVRSS</sequence>
<gene>
    <name evidence="3" type="ORF">QQ008_00105</name>
</gene>
<name>A0ABT8KGA0_9BACT</name>
<keyword evidence="1" id="KW-0472">Membrane</keyword>
<reference evidence="3" key="1">
    <citation type="submission" date="2023-06" db="EMBL/GenBank/DDBJ databases">
        <title>Genomic of Parafulvivirga corallium.</title>
        <authorList>
            <person name="Wang G."/>
        </authorList>
    </citation>
    <scope>NUCLEOTIDE SEQUENCE</scope>
    <source>
        <strain evidence="3">BMA10</strain>
    </source>
</reference>
<organism evidence="3 4">
    <name type="scientific">Splendidivirga corallicola</name>
    <dbReference type="NCBI Taxonomy" id="3051826"/>
    <lineage>
        <taxon>Bacteria</taxon>
        <taxon>Pseudomonadati</taxon>
        <taxon>Bacteroidota</taxon>
        <taxon>Cytophagia</taxon>
        <taxon>Cytophagales</taxon>
        <taxon>Splendidivirgaceae</taxon>
        <taxon>Splendidivirga</taxon>
    </lineage>
</organism>
<feature type="transmembrane region" description="Helical" evidence="1">
    <location>
        <begin position="57"/>
        <end position="77"/>
    </location>
</feature>
<keyword evidence="4" id="KW-1185">Reference proteome</keyword>
<accession>A0ABT8KGA0</accession>
<dbReference type="InterPro" id="IPR000326">
    <property type="entry name" value="PAP2/HPO"/>
</dbReference>
<dbReference type="InterPro" id="IPR036938">
    <property type="entry name" value="PAP2/HPO_sf"/>
</dbReference>
<dbReference type="EMBL" id="JAUJEA010000001">
    <property type="protein sequence ID" value="MDN5199729.1"/>
    <property type="molecule type" value="Genomic_DNA"/>
</dbReference>
<evidence type="ECO:0000313" key="4">
    <source>
        <dbReference type="Proteomes" id="UP001172082"/>
    </source>
</evidence>
<feature type="domain" description="Phosphatidic acid phosphatase type 2/haloperoxidase" evidence="2">
    <location>
        <begin position="59"/>
        <end position="176"/>
    </location>
</feature>
<comment type="caution">
    <text evidence="3">The sequence shown here is derived from an EMBL/GenBank/DDBJ whole genome shotgun (WGS) entry which is preliminary data.</text>
</comment>
<feature type="transmembrane region" description="Helical" evidence="1">
    <location>
        <begin position="135"/>
        <end position="155"/>
    </location>
</feature>
<evidence type="ECO:0000256" key="1">
    <source>
        <dbReference type="SAM" id="Phobius"/>
    </source>
</evidence>
<dbReference type="SUPFAM" id="SSF48317">
    <property type="entry name" value="Acid phosphatase/Vanadium-dependent haloperoxidase"/>
    <property type="match status" value="1"/>
</dbReference>
<feature type="transmembrane region" description="Helical" evidence="1">
    <location>
        <begin position="161"/>
        <end position="183"/>
    </location>
</feature>
<feature type="transmembrane region" description="Helical" evidence="1">
    <location>
        <begin position="108"/>
        <end position="128"/>
    </location>
</feature>
<protein>
    <submittedName>
        <fullName evidence="3">Phosphatase PAP2 family protein</fullName>
    </submittedName>
</protein>
<feature type="transmembrane region" description="Helical" evidence="1">
    <location>
        <begin position="36"/>
        <end position="52"/>
    </location>
</feature>
<evidence type="ECO:0000259" key="2">
    <source>
        <dbReference type="SMART" id="SM00014"/>
    </source>
</evidence>
<dbReference type="Proteomes" id="UP001172082">
    <property type="component" value="Unassembled WGS sequence"/>
</dbReference>
<dbReference type="RefSeq" id="WP_346749762.1">
    <property type="nucleotide sequence ID" value="NZ_JAUJEA010000001.1"/>
</dbReference>
<keyword evidence="1" id="KW-0812">Transmembrane</keyword>
<dbReference type="PANTHER" id="PTHR14969:SF13">
    <property type="entry name" value="AT30094P"/>
    <property type="match status" value="1"/>
</dbReference>
<dbReference type="Pfam" id="PF01569">
    <property type="entry name" value="PAP2"/>
    <property type="match status" value="1"/>
</dbReference>
<dbReference type="Gene3D" id="1.20.144.10">
    <property type="entry name" value="Phosphatidic acid phosphatase type 2/haloperoxidase"/>
    <property type="match status" value="2"/>
</dbReference>
<proteinExistence type="predicted"/>
<dbReference type="PANTHER" id="PTHR14969">
    <property type="entry name" value="SPHINGOSINE-1-PHOSPHATE PHOSPHOHYDROLASE"/>
    <property type="match status" value="1"/>
</dbReference>
<dbReference type="SMART" id="SM00014">
    <property type="entry name" value="acidPPc"/>
    <property type="match status" value="1"/>
</dbReference>
<keyword evidence="1" id="KW-1133">Transmembrane helix</keyword>
<dbReference type="CDD" id="cd03395">
    <property type="entry name" value="PAP2_like_4"/>
    <property type="match status" value="1"/>
</dbReference>